<dbReference type="AlphaFoldDB" id="A0A5N0T6D8"/>
<dbReference type="RefSeq" id="WP_150864993.1">
    <property type="nucleotide sequence ID" value="NZ_VYXP01000008.1"/>
</dbReference>
<dbReference type="InterPro" id="IPR011089">
    <property type="entry name" value="GmrSD_C"/>
</dbReference>
<reference evidence="3 4" key="1">
    <citation type="submission" date="2019-09" db="EMBL/GenBank/DDBJ databases">
        <title>Wenzhouxiangella sp. Genome sequencing and assembly.</title>
        <authorList>
            <person name="Zhang R."/>
        </authorList>
    </citation>
    <scope>NUCLEOTIDE SEQUENCE [LARGE SCALE GENOMIC DNA]</scope>
    <source>
        <strain evidence="3 4">W260</strain>
    </source>
</reference>
<dbReference type="PANTHER" id="PTHR35149:SF1">
    <property type="entry name" value="DUF5655 DOMAIN-CONTAINING PROTEIN"/>
    <property type="match status" value="1"/>
</dbReference>
<accession>A0A5N0T6D8</accession>
<feature type="domain" description="GmrSD restriction endonucleases C-terminal" evidence="2">
    <location>
        <begin position="444"/>
        <end position="574"/>
    </location>
</feature>
<dbReference type="Proteomes" id="UP000325372">
    <property type="component" value="Unassembled WGS sequence"/>
</dbReference>
<comment type="caution">
    <text evidence="3">The sequence shown here is derived from an EMBL/GenBank/DDBJ whole genome shotgun (WGS) entry which is preliminary data.</text>
</comment>
<sequence length="585" mass="67644">MQSKVTEESNELTYDKFFNKQRRVSIPLFQRRYVWSKKNLDQLLDDISAIQDSQDSARFLGTVVAVSRPGSFGDYEEVEVVDGQQRLTTVYLFLAAISEVLCGLKAYKDAERIVTRFLIFQERDLEHTTTLFPSLEDRNEFQYIMQILRGIAGLSEELDPFEIRPPSVEGLEPPESRQEMLAQYFRIRRLLNGMVEDLESEQAAIEELKSLTEIVTTRLTFIFLKLRDPASAPLIFESLNEKGVKTTIGDLVRNEIFSKVYDEPARAKSVYSNNWQPFFSRFSGSFDDYLFPYCLCHDHTVAKSDCFQELRKLWKDLDEPDDVIADLSKYAETFLALELRKEGVLNECLDIRDALYRFHDANVPSSVFPFVFSCVKAFQESKCSKEDLLETLKIIESFLIRRAVCGIEPTGLHAVFKTLWSDIGRNVSPTEAAKKLKSITTQVWPEDSDVIHSVKTRPLYRSRVIRFLLHELEVSDGADMAGLDFEIEHVMPQALTSEWKNETGITEEEHERLKDTLGNLVTLSQPLNQKVRQSVFSKKRQEYRLKSKFALARSVADTHNEWTKRTIEVRNEQIGLWINQTWARD</sequence>
<protein>
    <submittedName>
        <fullName evidence="3">DUF262 domain-containing protein</fullName>
    </submittedName>
</protein>
<name>A0A5N0T6D8_9GAMM</name>
<evidence type="ECO:0000313" key="4">
    <source>
        <dbReference type="Proteomes" id="UP000325372"/>
    </source>
</evidence>
<dbReference type="Pfam" id="PF07510">
    <property type="entry name" value="GmrSD_C"/>
    <property type="match status" value="1"/>
</dbReference>
<evidence type="ECO:0000259" key="2">
    <source>
        <dbReference type="Pfam" id="PF07510"/>
    </source>
</evidence>
<proteinExistence type="predicted"/>
<dbReference type="PANTHER" id="PTHR35149">
    <property type="entry name" value="SLL5132 PROTEIN"/>
    <property type="match status" value="1"/>
</dbReference>
<dbReference type="Pfam" id="PF03235">
    <property type="entry name" value="GmrSD_N"/>
    <property type="match status" value="1"/>
</dbReference>
<dbReference type="EMBL" id="VYXP01000008">
    <property type="protein sequence ID" value="KAA9130328.1"/>
    <property type="molecule type" value="Genomic_DNA"/>
</dbReference>
<dbReference type="InterPro" id="IPR004919">
    <property type="entry name" value="GmrSD_N"/>
</dbReference>
<organism evidence="3 4">
    <name type="scientific">Marinihelvus fidelis</name>
    <dbReference type="NCBI Taxonomy" id="2613842"/>
    <lineage>
        <taxon>Bacteria</taxon>
        <taxon>Pseudomonadati</taxon>
        <taxon>Pseudomonadota</taxon>
        <taxon>Gammaproteobacteria</taxon>
        <taxon>Chromatiales</taxon>
        <taxon>Wenzhouxiangellaceae</taxon>
        <taxon>Marinihelvus</taxon>
    </lineage>
</organism>
<gene>
    <name evidence="3" type="ORF">F3N42_13400</name>
</gene>
<feature type="domain" description="GmrSD restriction endonucleases N-terminal" evidence="1">
    <location>
        <begin position="16"/>
        <end position="257"/>
    </location>
</feature>
<evidence type="ECO:0000313" key="3">
    <source>
        <dbReference type="EMBL" id="KAA9130328.1"/>
    </source>
</evidence>
<evidence type="ECO:0000259" key="1">
    <source>
        <dbReference type="Pfam" id="PF03235"/>
    </source>
</evidence>
<keyword evidence="4" id="KW-1185">Reference proteome</keyword>